<accession>A0ABD3ID20</accession>
<sequence>MKLLTRIMHEEEADWIQLLTAILQSSCSGWRDRPQENFRIQEFLLLGPKPLWKIAKTVKWILADVATMLDWKTLRPLFRRCDIHTIQDLFMQNGRRRLLTGLDREIEQKDESLTHLENLESWVGQTVLIESRVEESGGWTWRGDNGSIKNWATPNSTWRRILTPRVDEDSRLHDKWPGSGRGMNGMYDGRNYGTVSTPKKISSGFGDCTAMPSSRDEKLQK</sequence>
<dbReference type="Proteomes" id="UP001633002">
    <property type="component" value="Unassembled WGS sequence"/>
</dbReference>
<name>A0ABD3ID20_9MARC</name>
<evidence type="ECO:0000313" key="3">
    <source>
        <dbReference type="Proteomes" id="UP001633002"/>
    </source>
</evidence>
<protein>
    <submittedName>
        <fullName evidence="2">Uncharacterized protein</fullName>
    </submittedName>
</protein>
<proteinExistence type="predicted"/>
<gene>
    <name evidence="2" type="ORF">R1sor_019574</name>
</gene>
<evidence type="ECO:0000313" key="2">
    <source>
        <dbReference type="EMBL" id="KAL3701552.1"/>
    </source>
</evidence>
<feature type="region of interest" description="Disordered" evidence="1">
    <location>
        <begin position="194"/>
        <end position="221"/>
    </location>
</feature>
<reference evidence="2 3" key="1">
    <citation type="submission" date="2024-09" db="EMBL/GenBank/DDBJ databases">
        <title>Chromosome-scale assembly of Riccia sorocarpa.</title>
        <authorList>
            <person name="Paukszto L."/>
        </authorList>
    </citation>
    <scope>NUCLEOTIDE SEQUENCE [LARGE SCALE GENOMIC DNA]</scope>
    <source>
        <strain evidence="2">LP-2024</strain>
        <tissue evidence="2">Aerial parts of the thallus</tissue>
    </source>
</reference>
<organism evidence="2 3">
    <name type="scientific">Riccia sorocarpa</name>
    <dbReference type="NCBI Taxonomy" id="122646"/>
    <lineage>
        <taxon>Eukaryota</taxon>
        <taxon>Viridiplantae</taxon>
        <taxon>Streptophyta</taxon>
        <taxon>Embryophyta</taxon>
        <taxon>Marchantiophyta</taxon>
        <taxon>Marchantiopsida</taxon>
        <taxon>Marchantiidae</taxon>
        <taxon>Marchantiales</taxon>
        <taxon>Ricciaceae</taxon>
        <taxon>Riccia</taxon>
    </lineage>
</organism>
<comment type="caution">
    <text evidence="2">The sequence shown here is derived from an EMBL/GenBank/DDBJ whole genome shotgun (WGS) entry which is preliminary data.</text>
</comment>
<dbReference type="AlphaFoldDB" id="A0ABD3ID20"/>
<evidence type="ECO:0000256" key="1">
    <source>
        <dbReference type="SAM" id="MobiDB-lite"/>
    </source>
</evidence>
<keyword evidence="3" id="KW-1185">Reference proteome</keyword>
<dbReference type="EMBL" id="JBJQOH010000001">
    <property type="protein sequence ID" value="KAL3701552.1"/>
    <property type="molecule type" value="Genomic_DNA"/>
</dbReference>